<dbReference type="EMBL" id="JABVEC010000019">
    <property type="protein sequence ID" value="MBC6468519.1"/>
    <property type="molecule type" value="Genomic_DNA"/>
</dbReference>
<gene>
    <name evidence="3" type="ORF">HKK74_23920</name>
</gene>
<feature type="transmembrane region" description="Helical" evidence="2">
    <location>
        <begin position="88"/>
        <end position="121"/>
    </location>
</feature>
<organism evidence="3 4">
    <name type="scientific">Actinomadura alba</name>
    <dbReference type="NCBI Taxonomy" id="406431"/>
    <lineage>
        <taxon>Bacteria</taxon>
        <taxon>Bacillati</taxon>
        <taxon>Actinomycetota</taxon>
        <taxon>Actinomycetes</taxon>
        <taxon>Streptosporangiales</taxon>
        <taxon>Thermomonosporaceae</taxon>
        <taxon>Actinomadura</taxon>
    </lineage>
</organism>
<comment type="caution">
    <text evidence="3">The sequence shown here is derived from an EMBL/GenBank/DDBJ whole genome shotgun (WGS) entry which is preliminary data.</text>
</comment>
<feature type="region of interest" description="Disordered" evidence="1">
    <location>
        <begin position="128"/>
        <end position="150"/>
    </location>
</feature>
<keyword evidence="4" id="KW-1185">Reference proteome</keyword>
<reference evidence="3 4" key="1">
    <citation type="submission" date="2020-06" db="EMBL/GenBank/DDBJ databases">
        <title>Actinomadura xiongansis sp. nov., isolated from soil of Baiyangdian.</title>
        <authorList>
            <person name="Zhang X."/>
        </authorList>
    </citation>
    <scope>NUCLEOTIDE SEQUENCE [LARGE SCALE GENOMIC DNA]</scope>
    <source>
        <strain evidence="3 4">HBUM206468</strain>
    </source>
</reference>
<proteinExistence type="predicted"/>
<sequence length="150" mass="17059">MSGENQAQRQAGRMRVTDVLQRLFGRQLSRRVVLLHLSVIGVILVWLVPQNWTPEPPFWLMLFFAWSLGWVFCWLLPQVWMPRLPFWLRILLFLIMLIPTVLLPSGWSAVAFGGSVVVLIWLDEAASKTPTHADTRDPSADGEPCQSPAP</sequence>
<keyword evidence="2" id="KW-1133">Transmembrane helix</keyword>
<dbReference type="RefSeq" id="WP_187245563.1">
    <property type="nucleotide sequence ID" value="NZ_BAAAOK010000014.1"/>
</dbReference>
<name>A0ABR7LUR6_9ACTN</name>
<evidence type="ECO:0000313" key="3">
    <source>
        <dbReference type="EMBL" id="MBC6468519.1"/>
    </source>
</evidence>
<feature type="transmembrane region" description="Helical" evidence="2">
    <location>
        <begin position="58"/>
        <end position="76"/>
    </location>
</feature>
<evidence type="ECO:0000256" key="2">
    <source>
        <dbReference type="SAM" id="Phobius"/>
    </source>
</evidence>
<accession>A0ABR7LUR6</accession>
<protein>
    <submittedName>
        <fullName evidence="3">Uncharacterized protein</fullName>
    </submittedName>
</protein>
<evidence type="ECO:0000313" key="4">
    <source>
        <dbReference type="Proteomes" id="UP000805614"/>
    </source>
</evidence>
<feature type="transmembrane region" description="Helical" evidence="2">
    <location>
        <begin position="32"/>
        <end position="52"/>
    </location>
</feature>
<evidence type="ECO:0000256" key="1">
    <source>
        <dbReference type="SAM" id="MobiDB-lite"/>
    </source>
</evidence>
<keyword evidence="2" id="KW-0472">Membrane</keyword>
<dbReference type="Proteomes" id="UP000805614">
    <property type="component" value="Unassembled WGS sequence"/>
</dbReference>
<keyword evidence="2" id="KW-0812">Transmembrane</keyword>